<dbReference type="EMBL" id="JAPEIS010000002">
    <property type="protein sequence ID" value="KAJ8069505.1"/>
    <property type="molecule type" value="Genomic_DNA"/>
</dbReference>
<dbReference type="GO" id="GO:0018909">
    <property type="term" value="P:dodecyl sulfate metabolic process"/>
    <property type="evidence" value="ECO:0007669"/>
    <property type="project" value="InterPro"/>
</dbReference>
<dbReference type="GO" id="GO:0018741">
    <property type="term" value="F:linear primary-alkylsulfatase activity"/>
    <property type="evidence" value="ECO:0007669"/>
    <property type="project" value="InterPro"/>
</dbReference>
<evidence type="ECO:0000256" key="2">
    <source>
        <dbReference type="ARBA" id="ARBA00022801"/>
    </source>
</evidence>
<dbReference type="SUPFAM" id="SSF55718">
    <property type="entry name" value="SCP-like"/>
    <property type="match status" value="1"/>
</dbReference>
<evidence type="ECO:0000256" key="3">
    <source>
        <dbReference type="ARBA" id="ARBA00022833"/>
    </source>
</evidence>
<dbReference type="InterPro" id="IPR052195">
    <property type="entry name" value="Bact_Alkyl/Aryl-Sulfatase"/>
</dbReference>
<evidence type="ECO:0000313" key="7">
    <source>
        <dbReference type="Proteomes" id="UP001152300"/>
    </source>
</evidence>
<dbReference type="Pfam" id="PF14864">
    <property type="entry name" value="Alkyl_sulf_C"/>
    <property type="match status" value="1"/>
</dbReference>
<dbReference type="Pfam" id="PF00753">
    <property type="entry name" value="Lactamase_B"/>
    <property type="match status" value="1"/>
</dbReference>
<dbReference type="InterPro" id="IPR036527">
    <property type="entry name" value="SCP2_sterol-bd_dom_sf"/>
</dbReference>
<name>A0A9X0AVJ2_9HELO</name>
<evidence type="ECO:0000256" key="4">
    <source>
        <dbReference type="ARBA" id="ARBA00033751"/>
    </source>
</evidence>
<dbReference type="InterPro" id="IPR029228">
    <property type="entry name" value="Alkyl_sulf_dimr"/>
</dbReference>
<dbReference type="FunFam" id="3.60.15.30:FF:000001">
    <property type="entry name" value="Alkyl/aryl-sulfatase BDS1"/>
    <property type="match status" value="1"/>
</dbReference>
<dbReference type="Proteomes" id="UP001152300">
    <property type="component" value="Unassembled WGS sequence"/>
</dbReference>
<evidence type="ECO:0000259" key="5">
    <source>
        <dbReference type="SMART" id="SM00849"/>
    </source>
</evidence>
<dbReference type="GO" id="GO:0046872">
    <property type="term" value="F:metal ion binding"/>
    <property type="evidence" value="ECO:0007669"/>
    <property type="project" value="UniProtKB-KW"/>
</dbReference>
<dbReference type="OrthoDB" id="449487at2759"/>
<dbReference type="Gene3D" id="3.30.1050.10">
    <property type="entry name" value="SCP2 sterol-binding domain"/>
    <property type="match status" value="1"/>
</dbReference>
<dbReference type="InterPro" id="IPR036866">
    <property type="entry name" value="RibonucZ/Hydroxyglut_hydro"/>
</dbReference>
<comment type="similarity">
    <text evidence="4">Belongs to the metallo-beta-lactamase superfamily. Type III sulfatase family.</text>
</comment>
<reference evidence="6" key="1">
    <citation type="submission" date="2022-11" db="EMBL/GenBank/DDBJ databases">
        <title>Genome Resource of Sclerotinia nivalis Strain SnTB1, a Plant Pathogen Isolated from American Ginseng.</title>
        <authorList>
            <person name="Fan S."/>
        </authorList>
    </citation>
    <scope>NUCLEOTIDE SEQUENCE</scope>
    <source>
        <strain evidence="6">SnTB1</strain>
    </source>
</reference>
<dbReference type="Gene3D" id="1.25.40.880">
    <property type="entry name" value="Alkyl sulfatase, dimerisation domain"/>
    <property type="match status" value="1"/>
</dbReference>
<dbReference type="Gene3D" id="3.60.15.30">
    <property type="entry name" value="Metallo-beta-lactamase domain"/>
    <property type="match status" value="1"/>
</dbReference>
<keyword evidence="1" id="KW-0479">Metal-binding</keyword>
<comment type="caution">
    <text evidence="6">The sequence shown here is derived from an EMBL/GenBank/DDBJ whole genome shotgun (WGS) entry which is preliminary data.</text>
</comment>
<dbReference type="InterPro" id="IPR038536">
    <property type="entry name" value="Alkyl/aryl-sulf_dimr_sf"/>
</dbReference>
<protein>
    <recommendedName>
        <fullName evidence="5">Metallo-beta-lactamase domain-containing protein</fullName>
    </recommendedName>
</protein>
<dbReference type="SUPFAM" id="SSF56281">
    <property type="entry name" value="Metallo-hydrolase/oxidoreductase"/>
    <property type="match status" value="1"/>
</dbReference>
<dbReference type="CDD" id="cd07710">
    <property type="entry name" value="arylsulfatase_Sdsa1-like_MBL-fold"/>
    <property type="match status" value="1"/>
</dbReference>
<dbReference type="AlphaFoldDB" id="A0A9X0AVJ2"/>
<dbReference type="GO" id="GO:0046983">
    <property type="term" value="F:protein dimerization activity"/>
    <property type="evidence" value="ECO:0007669"/>
    <property type="project" value="InterPro"/>
</dbReference>
<dbReference type="SMART" id="SM00849">
    <property type="entry name" value="Lactamase_B"/>
    <property type="match status" value="1"/>
</dbReference>
<dbReference type="InterPro" id="IPR044097">
    <property type="entry name" value="Bds1/SdsA1_MBL-fold"/>
</dbReference>
<keyword evidence="7" id="KW-1185">Reference proteome</keyword>
<proteinExistence type="inferred from homology"/>
<feature type="domain" description="Metallo-beta-lactamase" evidence="5">
    <location>
        <begin position="89"/>
        <end position="319"/>
    </location>
</feature>
<accession>A0A9X0AVJ2</accession>
<evidence type="ECO:0000256" key="1">
    <source>
        <dbReference type="ARBA" id="ARBA00022723"/>
    </source>
</evidence>
<dbReference type="Pfam" id="PF14863">
    <property type="entry name" value="Alkyl_sulf_dimr"/>
    <property type="match status" value="1"/>
</dbReference>
<organism evidence="6 7">
    <name type="scientific">Sclerotinia nivalis</name>
    <dbReference type="NCBI Taxonomy" id="352851"/>
    <lineage>
        <taxon>Eukaryota</taxon>
        <taxon>Fungi</taxon>
        <taxon>Dikarya</taxon>
        <taxon>Ascomycota</taxon>
        <taxon>Pezizomycotina</taxon>
        <taxon>Leotiomycetes</taxon>
        <taxon>Helotiales</taxon>
        <taxon>Sclerotiniaceae</taxon>
        <taxon>Sclerotinia</taxon>
    </lineage>
</organism>
<dbReference type="PANTHER" id="PTHR43223">
    <property type="entry name" value="ALKYL/ARYL-SULFATASE"/>
    <property type="match status" value="1"/>
</dbReference>
<dbReference type="InterPro" id="IPR029229">
    <property type="entry name" value="Alkyl_sulf_C"/>
</dbReference>
<evidence type="ECO:0000313" key="6">
    <source>
        <dbReference type="EMBL" id="KAJ8069505.1"/>
    </source>
</evidence>
<keyword evidence="3" id="KW-0862">Zinc</keyword>
<keyword evidence="2" id="KW-0378">Hydrolase</keyword>
<gene>
    <name evidence="6" type="ORF">OCU04_003157</name>
</gene>
<sequence length="648" mass="71831">MATYPTDDQDFKNASVGLVNRMDNCIIHSDTDDSVVVWDNQTYESFINDDATCPNEVNPSLFRQSQLCVKQGLFEIIKDKIYQVRGLDISNMTFVETIDSNGVVVIDSLTSVETAKKAIELYQGYRKDKKILAMIYTHSHADHFGGGSAVVEASGGTQERPYDGTLLDVYAPADFLDHAVSENVYAGVAMGRRAVYMYGESLEKSPTGQVGTGLGMATSTGVSSLIPPTISISKTGDTKKIDGLEIVFQVTPGTEAPSEMNFHFPQYNALCMAENATHTLHNLQTLRGALVRDARVWSRYLDEAIVLFADKTDVLFASHHWPTFKTDGGKEIVEFLSGQRDLYAYLHNETLRQLNSGQIGIEIAETFQMPPSLESLWNAKGYYGSISHNVKAIYHRYMGWFDGNPAHLWEYPPVPIAKRYVSCMGGIDNVIKLARGNYINVSSPDYRFAATLLSHAVFSDQTNLEAKTELANVFTKLGYGSENATWRNFYLCGAKELLGPIQPAMNSMNTASWMALSIEQLLDSMAIRINGPLAIANNTKSFKIEIMLYDTPMSDASANTSGWHINFSNAVMTDHEITYSDTANKDVDFTVWVTHQQFVDLVIGNRTDFKGLPTEGDEGVWELLYGLLEMGNPGFAIVTPEADTEKNE</sequence>
<dbReference type="InterPro" id="IPR001279">
    <property type="entry name" value="Metallo-B-lactamas"/>
</dbReference>
<dbReference type="PANTHER" id="PTHR43223:SF1">
    <property type="entry name" value="ALKYL_ARYL-SULFATASE BDS1"/>
    <property type="match status" value="1"/>
</dbReference>